<accession>A0A0A9FBZ7</accession>
<evidence type="ECO:0000313" key="1">
    <source>
        <dbReference type="EMBL" id="JAE09882.1"/>
    </source>
</evidence>
<dbReference type="AlphaFoldDB" id="A0A0A9FBZ7"/>
<organism evidence="1">
    <name type="scientific">Arundo donax</name>
    <name type="common">Giant reed</name>
    <name type="synonym">Donax arundinaceus</name>
    <dbReference type="NCBI Taxonomy" id="35708"/>
    <lineage>
        <taxon>Eukaryota</taxon>
        <taxon>Viridiplantae</taxon>
        <taxon>Streptophyta</taxon>
        <taxon>Embryophyta</taxon>
        <taxon>Tracheophyta</taxon>
        <taxon>Spermatophyta</taxon>
        <taxon>Magnoliopsida</taxon>
        <taxon>Liliopsida</taxon>
        <taxon>Poales</taxon>
        <taxon>Poaceae</taxon>
        <taxon>PACMAD clade</taxon>
        <taxon>Arundinoideae</taxon>
        <taxon>Arundineae</taxon>
        <taxon>Arundo</taxon>
    </lineage>
</organism>
<dbReference type="EMBL" id="GBRH01188014">
    <property type="protein sequence ID" value="JAE09882.1"/>
    <property type="molecule type" value="Transcribed_RNA"/>
</dbReference>
<sequence length="32" mass="3761">MRDIQVVLDWGKNHHRLLVAVVTNVFFRGLII</sequence>
<reference evidence="1" key="2">
    <citation type="journal article" date="2015" name="Data Brief">
        <title>Shoot transcriptome of the giant reed, Arundo donax.</title>
        <authorList>
            <person name="Barrero R.A."/>
            <person name="Guerrero F.D."/>
            <person name="Moolhuijzen P."/>
            <person name="Goolsby J.A."/>
            <person name="Tidwell J."/>
            <person name="Bellgard S.E."/>
            <person name="Bellgard M.I."/>
        </authorList>
    </citation>
    <scope>NUCLEOTIDE SEQUENCE</scope>
    <source>
        <tissue evidence="1">Shoot tissue taken approximately 20 cm above the soil surface</tissue>
    </source>
</reference>
<protein>
    <submittedName>
        <fullName evidence="1">Uncharacterized protein</fullName>
    </submittedName>
</protein>
<proteinExistence type="predicted"/>
<name>A0A0A9FBZ7_ARUDO</name>
<reference evidence="1" key="1">
    <citation type="submission" date="2014-09" db="EMBL/GenBank/DDBJ databases">
        <authorList>
            <person name="Magalhaes I.L.F."/>
            <person name="Oliveira U."/>
            <person name="Santos F.R."/>
            <person name="Vidigal T.H.D.A."/>
            <person name="Brescovit A.D."/>
            <person name="Santos A.J."/>
        </authorList>
    </citation>
    <scope>NUCLEOTIDE SEQUENCE</scope>
    <source>
        <tissue evidence="1">Shoot tissue taken approximately 20 cm above the soil surface</tissue>
    </source>
</reference>